<dbReference type="Pfam" id="PF00512">
    <property type="entry name" value="HisKA"/>
    <property type="match status" value="1"/>
</dbReference>
<dbReference type="Pfam" id="PF02518">
    <property type="entry name" value="HATPase_c"/>
    <property type="match status" value="1"/>
</dbReference>
<sequence>MQVRDVLIIDDNPDDVEAIQRSLAKCQAHSYQFSSALSGEEGLSLIEVNKYDCILLDYHLPGMSGLDLFRALKAKIPSIPIVVLTGQTDQLTAATLIKQGAQDYINKYNLFSVNLDEKISSAIKHAKTLLPRRTSLDCKVLIIDDNPDDIEMCERLLGKASSDYIFYHAITGQKGMELVKNIQPDCILLDYSLPGVTGLEVLANIVTNHPFIPVIMTTGQGSESVAVNAIKFGAENYLVKAELTASMLDKTIWLAVQKKRHDRQLAIKEQELNEAHNFLELVFQAVPGYMFVKDKDFRLVKVNEQFLQLYGVDDQEQVLGRTTFEDYDPADVEDFLAKDKEAFAAGFSETVEKITFPNGEVRILQTNKVRFTDGAGEPFILGSAADVTERDLLISKLRKSNEDLEQFAYIASHDLKSPLNAIKKLVSWVEEDYGDSMPGGAKQHFNMIKNRAARLSQLLNDLLAYSRLNKKLTDAEHFNFNRLAVSAHELNAEYERFPVVATDIDVVLPRAALQIVLLNLLGNTIKHHHQAQGTITIDVVECENCYEIHYQDDGPGIAPEYADKVFQMFQTLKSKDEVEGSGMGLAMVKKVIDHYQGSVELVYNEQHRQGVHFKIVWPLQQLVVLQTNKEAYDQVR</sequence>
<dbReference type="Gene3D" id="1.10.287.130">
    <property type="match status" value="1"/>
</dbReference>
<dbReference type="SUPFAM" id="SSF47384">
    <property type="entry name" value="Homodimeric domain of signal transducing histidine kinase"/>
    <property type="match status" value="1"/>
</dbReference>
<dbReference type="CDD" id="cd00156">
    <property type="entry name" value="REC"/>
    <property type="match status" value="2"/>
</dbReference>
<dbReference type="NCBIfam" id="TIGR00229">
    <property type="entry name" value="sensory_box"/>
    <property type="match status" value="1"/>
</dbReference>
<dbReference type="InterPro" id="IPR003594">
    <property type="entry name" value="HATPase_dom"/>
</dbReference>
<dbReference type="Gene3D" id="3.30.450.20">
    <property type="entry name" value="PAS domain"/>
    <property type="match status" value="1"/>
</dbReference>
<feature type="modified residue" description="4-aspartylphosphate" evidence="4">
    <location>
        <position position="190"/>
    </location>
</feature>
<evidence type="ECO:0000259" key="7">
    <source>
        <dbReference type="PROSITE" id="PS50112"/>
    </source>
</evidence>
<feature type="domain" description="Histidine kinase" evidence="5">
    <location>
        <begin position="410"/>
        <end position="621"/>
    </location>
</feature>
<feature type="domain" description="Response regulatory" evidence="6">
    <location>
        <begin position="139"/>
        <end position="255"/>
    </location>
</feature>
<dbReference type="Gene3D" id="3.30.565.10">
    <property type="entry name" value="Histidine kinase-like ATPase, C-terminal domain"/>
    <property type="match status" value="1"/>
</dbReference>
<dbReference type="PROSITE" id="PS50109">
    <property type="entry name" value="HIS_KIN"/>
    <property type="match status" value="1"/>
</dbReference>
<feature type="modified residue" description="4-aspartylphosphate" evidence="4">
    <location>
        <position position="57"/>
    </location>
</feature>
<dbReference type="InterPro" id="IPR004358">
    <property type="entry name" value="Sig_transdc_His_kin-like_C"/>
</dbReference>
<dbReference type="CDD" id="cd00130">
    <property type="entry name" value="PAS"/>
    <property type="match status" value="1"/>
</dbReference>
<dbReference type="PRINTS" id="PR00344">
    <property type="entry name" value="BCTRLSENSOR"/>
</dbReference>
<dbReference type="CDD" id="cd00082">
    <property type="entry name" value="HisKA"/>
    <property type="match status" value="1"/>
</dbReference>
<dbReference type="PANTHER" id="PTHR43547">
    <property type="entry name" value="TWO-COMPONENT HISTIDINE KINASE"/>
    <property type="match status" value="1"/>
</dbReference>
<dbReference type="PROSITE" id="PS50112">
    <property type="entry name" value="PAS"/>
    <property type="match status" value="1"/>
</dbReference>
<dbReference type="RefSeq" id="WP_116002157.1">
    <property type="nucleotide sequence ID" value="NZ_QUOV01000001.1"/>
</dbReference>
<comment type="catalytic activity">
    <reaction evidence="1">
        <text>ATP + protein L-histidine = ADP + protein N-phospho-L-histidine.</text>
        <dbReference type="EC" id="2.7.13.3"/>
    </reaction>
</comment>
<dbReference type="InterPro" id="IPR036097">
    <property type="entry name" value="HisK_dim/P_sf"/>
</dbReference>
<evidence type="ECO:0000256" key="2">
    <source>
        <dbReference type="ARBA" id="ARBA00012438"/>
    </source>
</evidence>
<dbReference type="EMBL" id="QUOV01000001">
    <property type="protein sequence ID" value="REL37161.1"/>
    <property type="molecule type" value="Genomic_DNA"/>
</dbReference>
<accession>A0A3E0UJN6</accession>
<proteinExistence type="predicted"/>
<dbReference type="SUPFAM" id="SSF55874">
    <property type="entry name" value="ATPase domain of HSP90 chaperone/DNA topoisomerase II/histidine kinase"/>
    <property type="match status" value="1"/>
</dbReference>
<dbReference type="InterPro" id="IPR005467">
    <property type="entry name" value="His_kinase_dom"/>
</dbReference>
<dbReference type="SMART" id="SM00388">
    <property type="entry name" value="HisKA"/>
    <property type="match status" value="1"/>
</dbReference>
<dbReference type="InterPro" id="IPR011006">
    <property type="entry name" value="CheY-like_superfamily"/>
</dbReference>
<organism evidence="8 9">
    <name type="scientific">Thalassotalea euphylliae</name>
    <dbReference type="NCBI Taxonomy" id="1655234"/>
    <lineage>
        <taxon>Bacteria</taxon>
        <taxon>Pseudomonadati</taxon>
        <taxon>Pseudomonadota</taxon>
        <taxon>Gammaproteobacteria</taxon>
        <taxon>Alteromonadales</taxon>
        <taxon>Colwelliaceae</taxon>
        <taxon>Thalassotalea</taxon>
    </lineage>
</organism>
<dbReference type="InterPro" id="IPR036890">
    <property type="entry name" value="HATPase_C_sf"/>
</dbReference>
<evidence type="ECO:0000256" key="3">
    <source>
        <dbReference type="ARBA" id="ARBA00022553"/>
    </source>
</evidence>
<dbReference type="PANTHER" id="PTHR43547:SF2">
    <property type="entry name" value="HYBRID SIGNAL TRANSDUCTION HISTIDINE KINASE C"/>
    <property type="match status" value="1"/>
</dbReference>
<dbReference type="InterPro" id="IPR000014">
    <property type="entry name" value="PAS"/>
</dbReference>
<reference evidence="8 9" key="1">
    <citation type="submission" date="2018-08" db="EMBL/GenBank/DDBJ databases">
        <title>Thalassotalea euphylliae genome.</title>
        <authorList>
            <person name="Summers S."/>
            <person name="Rice S.A."/>
            <person name="Freckelton M.L."/>
            <person name="Nedved B.T."/>
            <person name="Hadfield M.G."/>
        </authorList>
    </citation>
    <scope>NUCLEOTIDE SEQUENCE [LARGE SCALE GENOMIC DNA]</scope>
    <source>
        <strain evidence="8 9">H2</strain>
    </source>
</reference>
<keyword evidence="3 4" id="KW-0597">Phosphoprotein</keyword>
<evidence type="ECO:0000256" key="4">
    <source>
        <dbReference type="PROSITE-ProRule" id="PRU00169"/>
    </source>
</evidence>
<feature type="domain" description="PAS" evidence="7">
    <location>
        <begin position="275"/>
        <end position="346"/>
    </location>
</feature>
<dbReference type="EC" id="2.7.13.3" evidence="2"/>
<dbReference type="GO" id="GO:0000155">
    <property type="term" value="F:phosphorelay sensor kinase activity"/>
    <property type="evidence" value="ECO:0007669"/>
    <property type="project" value="InterPro"/>
</dbReference>
<dbReference type="InterPro" id="IPR013656">
    <property type="entry name" value="PAS_4"/>
</dbReference>
<dbReference type="SUPFAM" id="SSF55785">
    <property type="entry name" value="PYP-like sensor domain (PAS domain)"/>
    <property type="match status" value="1"/>
</dbReference>
<dbReference type="SMART" id="SM00387">
    <property type="entry name" value="HATPase_c"/>
    <property type="match status" value="1"/>
</dbReference>
<comment type="caution">
    <text evidence="8">The sequence shown here is derived from an EMBL/GenBank/DDBJ whole genome shotgun (WGS) entry which is preliminary data.</text>
</comment>
<dbReference type="Pfam" id="PF08448">
    <property type="entry name" value="PAS_4"/>
    <property type="match status" value="1"/>
</dbReference>
<evidence type="ECO:0000313" key="8">
    <source>
        <dbReference type="EMBL" id="REL37161.1"/>
    </source>
</evidence>
<dbReference type="Pfam" id="PF00072">
    <property type="entry name" value="Response_reg"/>
    <property type="match status" value="2"/>
</dbReference>
<dbReference type="PROSITE" id="PS50110">
    <property type="entry name" value="RESPONSE_REGULATORY"/>
    <property type="match status" value="2"/>
</dbReference>
<dbReference type="SMART" id="SM00448">
    <property type="entry name" value="REC"/>
    <property type="match status" value="2"/>
</dbReference>
<dbReference type="OrthoDB" id="9812358at2"/>
<evidence type="ECO:0000256" key="1">
    <source>
        <dbReference type="ARBA" id="ARBA00000085"/>
    </source>
</evidence>
<dbReference type="InterPro" id="IPR003661">
    <property type="entry name" value="HisK_dim/P_dom"/>
</dbReference>
<evidence type="ECO:0000259" key="6">
    <source>
        <dbReference type="PROSITE" id="PS50110"/>
    </source>
</evidence>
<dbReference type="SUPFAM" id="SSF52172">
    <property type="entry name" value="CheY-like"/>
    <property type="match status" value="2"/>
</dbReference>
<evidence type="ECO:0000313" key="9">
    <source>
        <dbReference type="Proteomes" id="UP000256999"/>
    </source>
</evidence>
<dbReference type="Proteomes" id="UP000256999">
    <property type="component" value="Unassembled WGS sequence"/>
</dbReference>
<dbReference type="SMART" id="SM00091">
    <property type="entry name" value="PAS"/>
    <property type="match status" value="1"/>
</dbReference>
<dbReference type="AlphaFoldDB" id="A0A3E0UJN6"/>
<name>A0A3E0UJN6_9GAMM</name>
<dbReference type="Gene3D" id="3.40.50.2300">
    <property type="match status" value="2"/>
</dbReference>
<protein>
    <recommendedName>
        <fullName evidence="2">histidine kinase</fullName>
        <ecNumber evidence="2">2.7.13.3</ecNumber>
    </recommendedName>
</protein>
<evidence type="ECO:0000259" key="5">
    <source>
        <dbReference type="PROSITE" id="PS50109"/>
    </source>
</evidence>
<dbReference type="InterPro" id="IPR035965">
    <property type="entry name" value="PAS-like_dom_sf"/>
</dbReference>
<feature type="domain" description="Response regulatory" evidence="6">
    <location>
        <begin position="5"/>
        <end position="122"/>
    </location>
</feature>
<dbReference type="InterPro" id="IPR001789">
    <property type="entry name" value="Sig_transdc_resp-reg_receiver"/>
</dbReference>
<gene>
    <name evidence="8" type="ORF">DXX92_18615</name>
</gene>